<evidence type="ECO:0000313" key="10">
    <source>
        <dbReference type="EMBL" id="AKV79553.1"/>
    </source>
</evidence>
<dbReference type="EMBL" id="CP012173">
    <property type="protein sequence ID" value="AKV77303.1"/>
    <property type="molecule type" value="Genomic_DNA"/>
</dbReference>
<dbReference type="Proteomes" id="UP000062398">
    <property type="component" value="Chromosome"/>
</dbReference>
<evidence type="ECO:0000313" key="12">
    <source>
        <dbReference type="EMBL" id="AKV84031.1"/>
    </source>
</evidence>
<evidence type="ECO:0000313" key="15">
    <source>
        <dbReference type="Proteomes" id="UP000061362"/>
    </source>
</evidence>
<dbReference type="Proteomes" id="UP000056255">
    <property type="component" value="Chromosome"/>
</dbReference>
<dbReference type="NCBIfam" id="NF041003">
    <property type="entry name" value="GGPP_syn"/>
    <property type="match status" value="1"/>
</dbReference>
<dbReference type="GO" id="GO:0008299">
    <property type="term" value="P:isoprenoid biosynthetic process"/>
    <property type="evidence" value="ECO:0007669"/>
    <property type="project" value="InterPro"/>
</dbReference>
<dbReference type="OMA" id="EGMIGGQ"/>
<dbReference type="PANTHER" id="PTHR12001">
    <property type="entry name" value="GERANYLGERANYL PYROPHOSPHATE SYNTHASE"/>
    <property type="match status" value="1"/>
</dbReference>
<evidence type="ECO:0000313" key="11">
    <source>
        <dbReference type="EMBL" id="AKV81798.1"/>
    </source>
</evidence>
<dbReference type="InterPro" id="IPR008949">
    <property type="entry name" value="Isoprenoid_synthase_dom_sf"/>
</dbReference>
<evidence type="ECO:0000313" key="9">
    <source>
        <dbReference type="EMBL" id="AKV77303.1"/>
    </source>
</evidence>
<evidence type="ECO:0000256" key="1">
    <source>
        <dbReference type="ARBA" id="ARBA00001946"/>
    </source>
</evidence>
<dbReference type="CDD" id="cd00685">
    <property type="entry name" value="Trans_IPPS_HT"/>
    <property type="match status" value="1"/>
</dbReference>
<dbReference type="SFLD" id="SFLDG01017">
    <property type="entry name" value="Polyprenyl_Transferase_Like"/>
    <property type="match status" value="1"/>
</dbReference>
<organism evidence="7 13">
    <name type="scientific">Metallosphaera sedula</name>
    <dbReference type="NCBI Taxonomy" id="43687"/>
    <lineage>
        <taxon>Archaea</taxon>
        <taxon>Thermoproteota</taxon>
        <taxon>Thermoprotei</taxon>
        <taxon>Sulfolobales</taxon>
        <taxon>Sulfolobaceae</taxon>
        <taxon>Metallosphaera</taxon>
    </lineage>
</organism>
<keyword evidence="3 6" id="KW-0808">Transferase</keyword>
<comment type="similarity">
    <text evidence="2 6">Belongs to the FPP/GGPP synthase family.</text>
</comment>
<evidence type="ECO:0000313" key="7">
    <source>
        <dbReference type="EMBL" id="AIM28257.1"/>
    </source>
</evidence>
<reference evidence="12 14" key="3">
    <citation type="submission" date="2015-07" db="EMBL/GenBank/DDBJ databases">
        <title>Physiological, transcriptional responses and genome re-sequencing of acid resistant extremely thermoacidophilic Metallosphaera sedula SARC-M1.</title>
        <authorList>
            <person name="Ai C."/>
            <person name="McCarthy S."/>
            <person name="Eckrich V."/>
            <person name="Rudrappa D."/>
            <person name="Qiu G."/>
            <person name="Blum P."/>
        </authorList>
    </citation>
    <scope>NUCLEOTIDE SEQUENCE [LARGE SCALE GENOMIC DNA]</scope>
    <source>
        <strain evidence="12 14">SARC-M1</strain>
    </source>
</reference>
<dbReference type="Proteomes" id="UP000029084">
    <property type="component" value="Chromosome"/>
</dbReference>
<dbReference type="OrthoDB" id="26738at2157"/>
<protein>
    <submittedName>
        <fullName evidence="8">Geranylgeranyl pyrophosphate synthase</fullName>
    </submittedName>
    <submittedName>
        <fullName evidence="7">Geranylgeranyl-diphosphate synthase / farnesyl-diphosphate synthase</fullName>
        <ecNumber evidence="7">2.5.1.10</ecNumber>
        <ecNumber evidence="7">2.5.1.29</ecNumber>
    </submittedName>
</protein>
<dbReference type="EMBL" id="CP012174">
    <property type="protein sequence ID" value="AKV79553.1"/>
    <property type="molecule type" value="Genomic_DNA"/>
</dbReference>
<reference evidence="15 16" key="2">
    <citation type="journal article" date="2015" name="Genome Announc.">
        <title>Complete Genome Sequences of Evolved Arsenate-Resistant Metallosphaera sedula Strains.</title>
        <authorList>
            <person name="Ai C."/>
            <person name="McCarthy S."/>
            <person name="Schackwitz W."/>
            <person name="Martin J."/>
            <person name="Lipzen A."/>
            <person name="Blum P."/>
        </authorList>
    </citation>
    <scope>NUCLEOTIDE SEQUENCE [LARGE SCALE GENOMIC DNA]</scope>
    <source>
        <strain evidence="10 16">ARS120-1</strain>
        <strain evidence="11 15">ARS120-2</strain>
        <strain evidence="8 18">ARS50-1</strain>
        <strain evidence="9 17">ARS50-2</strain>
    </source>
</reference>
<dbReference type="EC" id="2.5.1.10" evidence="7"/>
<evidence type="ECO:0000256" key="2">
    <source>
        <dbReference type="ARBA" id="ARBA00006706"/>
    </source>
</evidence>
<keyword evidence="4" id="KW-0479">Metal-binding</keyword>
<evidence type="ECO:0000313" key="18">
    <source>
        <dbReference type="Proteomes" id="UP000068832"/>
    </source>
</evidence>
<dbReference type="Gene3D" id="1.10.600.10">
    <property type="entry name" value="Farnesyl Diphosphate Synthase"/>
    <property type="match status" value="1"/>
</dbReference>
<dbReference type="GO" id="GO:0046872">
    <property type="term" value="F:metal ion binding"/>
    <property type="evidence" value="ECO:0007669"/>
    <property type="project" value="UniProtKB-KW"/>
</dbReference>
<dbReference type="SFLD" id="SFLDS00005">
    <property type="entry name" value="Isoprenoid_Synthase_Type_I"/>
    <property type="match status" value="1"/>
</dbReference>
<evidence type="ECO:0000256" key="5">
    <source>
        <dbReference type="ARBA" id="ARBA00022842"/>
    </source>
</evidence>
<dbReference type="PATRIC" id="fig|43687.5.peg.2292"/>
<dbReference type="Proteomes" id="UP000061362">
    <property type="component" value="Chromosome"/>
</dbReference>
<evidence type="ECO:0000256" key="3">
    <source>
        <dbReference type="ARBA" id="ARBA00022679"/>
    </source>
</evidence>
<comment type="cofactor">
    <cofactor evidence="1">
        <name>Mg(2+)</name>
        <dbReference type="ChEBI" id="CHEBI:18420"/>
    </cofactor>
</comment>
<dbReference type="GO" id="GO:0004337">
    <property type="term" value="F:(2E,6E)-farnesyl diphosphate synthase activity"/>
    <property type="evidence" value="ECO:0007669"/>
    <property type="project" value="UniProtKB-EC"/>
</dbReference>
<evidence type="ECO:0000313" key="8">
    <source>
        <dbReference type="EMBL" id="AKV75064.1"/>
    </source>
</evidence>
<dbReference type="InterPro" id="IPR033749">
    <property type="entry name" value="Polyprenyl_synt_CS"/>
</dbReference>
<dbReference type="RefSeq" id="WP_012022061.1">
    <property type="nucleotide sequence ID" value="NZ_AP019770.1"/>
</dbReference>
<sequence length="327" mass="36521">MDLDQYFEEIVAKVNATMDSFLHGDTRELYEASRYLISAGGKRLRPLVVVLSSDLLGGERHRAILAGAAVEVLHNFTLIHDDIMDQDTTRRGIPTVHVKWGIPTAILAGDLLHAKAFQILTESIKGLSGDVAYKVLDCFSRSVIVVSEGQAMDMEFEKRWDIREKDYLEMIRRKTAQLFACSAYLGGVLAGGSEEEVNNLYEFGEKMGIAFQIVDDILGITADEKELGKPLYSDIREAKKTLLVIKSLERANSEERKIIMEGLGSNDMSKLKATASLITGLSLDYAYELARKYHEEALAHLSRVTPRNENAVKGLRSIADIVIKRRK</sequence>
<dbReference type="EMBL" id="CP012172">
    <property type="protein sequence ID" value="AKV75064.1"/>
    <property type="molecule type" value="Genomic_DNA"/>
</dbReference>
<dbReference type="PANTHER" id="PTHR12001:SF85">
    <property type="entry name" value="SHORT CHAIN ISOPRENYL DIPHOSPHATE SYNTHASE"/>
    <property type="match status" value="1"/>
</dbReference>
<dbReference type="EMBL" id="CP008822">
    <property type="protein sequence ID" value="AIM28257.1"/>
    <property type="molecule type" value="Genomic_DNA"/>
</dbReference>
<accession>A0A088E984</accession>
<dbReference type="AlphaFoldDB" id="A0A088E984"/>
<evidence type="ECO:0000313" key="17">
    <source>
        <dbReference type="Proteomes" id="UP000062475"/>
    </source>
</evidence>
<evidence type="ECO:0000256" key="4">
    <source>
        <dbReference type="ARBA" id="ARBA00022723"/>
    </source>
</evidence>
<proteinExistence type="inferred from homology"/>
<dbReference type="InterPro" id="IPR000092">
    <property type="entry name" value="Polyprenyl_synt"/>
</dbReference>
<keyword evidence="5" id="KW-0460">Magnesium</keyword>
<name>A0A088E984_9CREN</name>
<reference evidence="7 13" key="1">
    <citation type="journal article" date="2014" name="J. Bacteriol.">
        <title>Role of an Archaeal PitA Transporter in the Copper and Arsenic Resistance of Metallosphaera sedula, an Extreme Thermoacidophile.</title>
        <authorList>
            <person name="McCarthy S."/>
            <person name="Ai C."/>
            <person name="Wheaton G."/>
            <person name="Tevatia R."/>
            <person name="Eckrich V."/>
            <person name="Kelly R."/>
            <person name="Blum P."/>
        </authorList>
    </citation>
    <scope>NUCLEOTIDE SEQUENCE [LARGE SCALE GENOMIC DNA]</scope>
    <source>
        <strain evidence="7 13">CuR1</strain>
    </source>
</reference>
<evidence type="ECO:0000313" key="16">
    <source>
        <dbReference type="Proteomes" id="UP000062398"/>
    </source>
</evidence>
<dbReference type="PROSITE" id="PS00444">
    <property type="entry name" value="POLYPRENYL_SYNTHASE_2"/>
    <property type="match status" value="1"/>
</dbReference>
<dbReference type="PROSITE" id="PS00723">
    <property type="entry name" value="POLYPRENYL_SYNTHASE_1"/>
    <property type="match status" value="1"/>
</dbReference>
<dbReference type="Proteomes" id="UP000062475">
    <property type="component" value="Chromosome"/>
</dbReference>
<dbReference type="SUPFAM" id="SSF48576">
    <property type="entry name" value="Terpenoid synthases"/>
    <property type="match status" value="1"/>
</dbReference>
<evidence type="ECO:0000256" key="6">
    <source>
        <dbReference type="RuleBase" id="RU004466"/>
    </source>
</evidence>
<dbReference type="GeneID" id="91756675"/>
<dbReference type="InterPro" id="IPR053504">
    <property type="entry name" value="GGPP_synthase"/>
</dbReference>
<dbReference type="GO" id="GO:0004311">
    <property type="term" value="F:geranylgeranyl diphosphate synthase activity"/>
    <property type="evidence" value="ECO:0007669"/>
    <property type="project" value="UniProtKB-EC"/>
</dbReference>
<gene>
    <name evidence="7" type="ORF">HA72_2135</name>
    <name evidence="8" type="ORF">MsedA_2187</name>
    <name evidence="9" type="ORF">MsedB_2189</name>
    <name evidence="10" type="ORF">MsedC_2187</name>
    <name evidence="11" type="ORF">MsedD_2188</name>
    <name evidence="12" type="ORF">MsedE_2189</name>
</gene>
<evidence type="ECO:0000313" key="13">
    <source>
        <dbReference type="Proteomes" id="UP000029084"/>
    </source>
</evidence>
<evidence type="ECO:0000313" key="14">
    <source>
        <dbReference type="Proteomes" id="UP000056255"/>
    </source>
</evidence>
<dbReference type="EC" id="2.5.1.29" evidence="7"/>
<dbReference type="EMBL" id="CP012176">
    <property type="protein sequence ID" value="AKV84031.1"/>
    <property type="molecule type" value="Genomic_DNA"/>
</dbReference>
<dbReference type="Proteomes" id="UP000068832">
    <property type="component" value="Chromosome"/>
</dbReference>
<dbReference type="EMBL" id="CP012175">
    <property type="protein sequence ID" value="AKV81798.1"/>
    <property type="molecule type" value="Genomic_DNA"/>
</dbReference>
<dbReference type="Pfam" id="PF00348">
    <property type="entry name" value="polyprenyl_synt"/>
    <property type="match status" value="1"/>
</dbReference>